<gene>
    <name evidence="3" type="ORF">JMJ35_004966</name>
</gene>
<dbReference type="AlphaFoldDB" id="A0AA39R367"/>
<evidence type="ECO:0000313" key="3">
    <source>
        <dbReference type="EMBL" id="KAK0512949.1"/>
    </source>
</evidence>
<accession>A0AA39R367</accession>
<keyword evidence="2" id="KW-0732">Signal</keyword>
<dbReference type="EMBL" id="JAFEKC020000009">
    <property type="protein sequence ID" value="KAK0512949.1"/>
    <property type="molecule type" value="Genomic_DNA"/>
</dbReference>
<evidence type="ECO:0000313" key="4">
    <source>
        <dbReference type="Proteomes" id="UP001166286"/>
    </source>
</evidence>
<evidence type="ECO:0000256" key="2">
    <source>
        <dbReference type="SAM" id="SignalP"/>
    </source>
</evidence>
<organism evidence="3 4">
    <name type="scientific">Cladonia borealis</name>
    <dbReference type="NCBI Taxonomy" id="184061"/>
    <lineage>
        <taxon>Eukaryota</taxon>
        <taxon>Fungi</taxon>
        <taxon>Dikarya</taxon>
        <taxon>Ascomycota</taxon>
        <taxon>Pezizomycotina</taxon>
        <taxon>Lecanoromycetes</taxon>
        <taxon>OSLEUM clade</taxon>
        <taxon>Lecanoromycetidae</taxon>
        <taxon>Lecanorales</taxon>
        <taxon>Lecanorineae</taxon>
        <taxon>Cladoniaceae</taxon>
        <taxon>Cladonia</taxon>
    </lineage>
</organism>
<sequence length="193" mass="19854">MSPPFLSIALFTLYLPHLIAASQCQTCDSFNAALKSCQTTGTNSTAVGSKTDTETVHCMCVSSSSSTEMADCAYCNEEVSTDGVVVDGNVLAAWIDTCAADKTWGDQQAVACWEGQPGDSFSCTDAAGPGPDQVVGSASTPTRPATKAPSTTTTLSPEITQSTKASSEATISSRAFGILSTIFIGLSVLLATQ</sequence>
<feature type="region of interest" description="Disordered" evidence="1">
    <location>
        <begin position="131"/>
        <end position="161"/>
    </location>
</feature>
<protein>
    <submittedName>
        <fullName evidence="3">Uncharacterized protein</fullName>
    </submittedName>
</protein>
<comment type="caution">
    <text evidence="3">The sequence shown here is derived from an EMBL/GenBank/DDBJ whole genome shotgun (WGS) entry which is preliminary data.</text>
</comment>
<name>A0AA39R367_9LECA</name>
<feature type="chain" id="PRO_5041466620" evidence="2">
    <location>
        <begin position="22"/>
        <end position="193"/>
    </location>
</feature>
<reference evidence="3" key="1">
    <citation type="submission" date="2023-03" db="EMBL/GenBank/DDBJ databases">
        <title>Complete genome of Cladonia borealis.</title>
        <authorList>
            <person name="Park H."/>
        </authorList>
    </citation>
    <scope>NUCLEOTIDE SEQUENCE</scope>
    <source>
        <strain evidence="3">ANT050790</strain>
    </source>
</reference>
<feature type="compositionally biased region" description="Polar residues" evidence="1">
    <location>
        <begin position="136"/>
        <end position="161"/>
    </location>
</feature>
<dbReference type="Proteomes" id="UP001166286">
    <property type="component" value="Unassembled WGS sequence"/>
</dbReference>
<keyword evidence="4" id="KW-1185">Reference proteome</keyword>
<proteinExistence type="predicted"/>
<evidence type="ECO:0000256" key="1">
    <source>
        <dbReference type="SAM" id="MobiDB-lite"/>
    </source>
</evidence>
<feature type="signal peptide" evidence="2">
    <location>
        <begin position="1"/>
        <end position="21"/>
    </location>
</feature>